<dbReference type="InterPro" id="IPR008615">
    <property type="entry name" value="FNIP"/>
</dbReference>
<dbReference type="InterPro" id="IPR051251">
    <property type="entry name" value="STK_FNIP-Repeat"/>
</dbReference>
<dbReference type="Pfam" id="PF05725">
    <property type="entry name" value="FNIP"/>
    <property type="match status" value="1"/>
</dbReference>
<sequence>MFMSFLTSKKLYNNRDKYLIFNDAKAQLIYNRSNHLTLRSYTKQFQQISDIQSCNLLICDHQTSLKTEQTKLYDYTIDNSSISELFIATDTSQDIISVSLPNTLEKITTFNRLNDYVLPNSVRTMTFNCGNQQFISGLFPQSLESLKLAMHLYPLVENSLPNLKSLHLSFYSDSIVNIGNLPTSLQTLVIEYGYVDRIENISAISQFQRLTTIEGCSFEWVASLPPSVTSLKFSACFQDTNNIEPGVIPSTITNLYFKDIGKVKLQSGSIPSSVRKLTILGYQYDLEAGVIPIGVKEFYILLTSVIFTVECIPSTVESLKVTIFSNYPVDLHSLPSIKKLSLGKRNTKISKFPPNLESLKFRFCEDPELLYSSLPSTLKELTLIYTKLIIDSWNVSAHHQPKRLIMKVDSFYFNENRLEDLPISVEIIQIDRNVELRRFNSSGLFIGHNREYPVNGGFIESTEQLRDLLCNGVLERNINNDKITSFI</sequence>
<proteinExistence type="predicted"/>
<dbReference type="PANTHER" id="PTHR32134">
    <property type="entry name" value="FNIP REPEAT-CONTAINING PROTEIN"/>
    <property type="match status" value="1"/>
</dbReference>
<keyword evidence="2" id="KW-1185">Reference proteome</keyword>
<dbReference type="SUPFAM" id="SSF52058">
    <property type="entry name" value="L domain-like"/>
    <property type="match status" value="1"/>
</dbReference>
<name>D3BTZ0_HETP5</name>
<accession>D3BTZ0</accession>
<evidence type="ECO:0000313" key="1">
    <source>
        <dbReference type="EMBL" id="EFA75176.1"/>
    </source>
</evidence>
<dbReference type="EMBL" id="ADBJ01000056">
    <property type="protein sequence ID" value="EFA75176.1"/>
    <property type="molecule type" value="Genomic_DNA"/>
</dbReference>
<protein>
    <submittedName>
        <fullName evidence="1">Uncharacterized protein</fullName>
    </submittedName>
</protein>
<comment type="caution">
    <text evidence="1">The sequence shown here is derived from an EMBL/GenBank/DDBJ whole genome shotgun (WGS) entry which is preliminary data.</text>
</comment>
<gene>
    <name evidence="1" type="ORF">PPL_11250</name>
</gene>
<dbReference type="RefSeq" id="XP_020427310.1">
    <property type="nucleotide sequence ID" value="XM_020582007.1"/>
</dbReference>
<dbReference type="GeneID" id="31366718"/>
<evidence type="ECO:0000313" key="2">
    <source>
        <dbReference type="Proteomes" id="UP000001396"/>
    </source>
</evidence>
<dbReference type="AlphaFoldDB" id="D3BTZ0"/>
<dbReference type="PANTHER" id="PTHR32134:SF169">
    <property type="entry name" value="FNIP REPEAT-CONTAINING PROTEIN-RELATED"/>
    <property type="match status" value="1"/>
</dbReference>
<dbReference type="InParanoid" id="D3BTZ0"/>
<dbReference type="FunCoup" id="D3BTZ0">
    <property type="interactions" value="933"/>
</dbReference>
<dbReference type="STRING" id="670386.D3BTZ0"/>
<dbReference type="Proteomes" id="UP000001396">
    <property type="component" value="Unassembled WGS sequence"/>
</dbReference>
<organism evidence="1 2">
    <name type="scientific">Heterostelium pallidum (strain ATCC 26659 / Pp 5 / PN500)</name>
    <name type="common">Cellular slime mold</name>
    <name type="synonym">Polysphondylium pallidum</name>
    <dbReference type="NCBI Taxonomy" id="670386"/>
    <lineage>
        <taxon>Eukaryota</taxon>
        <taxon>Amoebozoa</taxon>
        <taxon>Evosea</taxon>
        <taxon>Eumycetozoa</taxon>
        <taxon>Dictyostelia</taxon>
        <taxon>Acytosteliales</taxon>
        <taxon>Acytosteliaceae</taxon>
        <taxon>Heterostelium</taxon>
    </lineage>
</organism>
<reference evidence="1 2" key="1">
    <citation type="journal article" date="2011" name="Genome Res.">
        <title>Phylogeny-wide analysis of social amoeba genomes highlights ancient origins for complex intercellular communication.</title>
        <authorList>
            <person name="Heidel A.J."/>
            <person name="Lawal H.M."/>
            <person name="Felder M."/>
            <person name="Schilde C."/>
            <person name="Helps N.R."/>
            <person name="Tunggal B."/>
            <person name="Rivero F."/>
            <person name="John U."/>
            <person name="Schleicher M."/>
            <person name="Eichinger L."/>
            <person name="Platzer M."/>
            <person name="Noegel A.A."/>
            <person name="Schaap P."/>
            <person name="Gloeckner G."/>
        </authorList>
    </citation>
    <scope>NUCLEOTIDE SEQUENCE [LARGE SCALE GENOMIC DNA]</scope>
    <source>
        <strain evidence="2">ATCC 26659 / Pp 5 / PN500</strain>
    </source>
</reference>